<feature type="transmembrane region" description="Helical" evidence="1">
    <location>
        <begin position="477"/>
        <end position="498"/>
    </location>
</feature>
<evidence type="ECO:0000313" key="4">
    <source>
        <dbReference type="Proteomes" id="UP000642070"/>
    </source>
</evidence>
<keyword evidence="4" id="KW-1185">Reference proteome</keyword>
<reference evidence="3" key="2">
    <citation type="submission" date="2020-09" db="EMBL/GenBank/DDBJ databases">
        <authorList>
            <person name="Sun Q."/>
            <person name="Ohkuma M."/>
        </authorList>
    </citation>
    <scope>NUCLEOTIDE SEQUENCE</scope>
    <source>
        <strain evidence="3">JCM 19831</strain>
    </source>
</reference>
<evidence type="ECO:0000256" key="2">
    <source>
        <dbReference type="SAM" id="SignalP"/>
    </source>
</evidence>
<sequence length="514" mass="52991">MPFAVVALAFATAPIGAAHAEQAPRFTVSATSEVAVGSDGVGKALYYGATAVDAKNPRFTIDASPIAAFATLTPTDDGMCMVTGSTTTCELPSGSYANLMVSFILAPTDGAKAGMKGTLKLVATADNTGEAASVTKVTVADGFDLVAIDDSHGEQPAKPGDDVWIPATYFNEGNRTAEDSAFTFWFDSAFAPDEYDGCTYTDWKSGVEVTCPLGEPLEPGHGVTFVTADEGSQTPGFHAKVKGDAARYHRVDFVAGPSGGGLDVATSLRSKVSSKKATGGRSFAAVAKPQTKAQSVEINNQDNYADTEFKIANTVDIASTGATATGGAGDVVKVKIGIKNVGKGTVDAYYTGGDPSWRYYLVVPDGAEVVAVPDECDGLWQESGGTKAGHVPGKRFYECANRDEQFSPGASSTVEFGFKITQVIARATGTVSFQHPLLHDVVSKDDNPANDLAEVVLNPTGKSGGPGGGLPLTGPQAGLVATVGAALLAGGVILYLLARRRPVVLVAPRDDGAE</sequence>
<evidence type="ECO:0008006" key="5">
    <source>
        <dbReference type="Google" id="ProtNLM"/>
    </source>
</evidence>
<evidence type="ECO:0000256" key="1">
    <source>
        <dbReference type="SAM" id="Phobius"/>
    </source>
</evidence>
<keyword evidence="1" id="KW-0472">Membrane</keyword>
<keyword evidence="1" id="KW-1133">Transmembrane helix</keyword>
<reference evidence="3" key="1">
    <citation type="journal article" date="2014" name="Int. J. Syst. Evol. Microbiol.">
        <title>Complete genome sequence of Corynebacterium casei LMG S-19264T (=DSM 44701T), isolated from a smear-ripened cheese.</title>
        <authorList>
            <consortium name="US DOE Joint Genome Institute (JGI-PGF)"/>
            <person name="Walter F."/>
            <person name="Albersmeier A."/>
            <person name="Kalinowski J."/>
            <person name="Ruckert C."/>
        </authorList>
    </citation>
    <scope>NUCLEOTIDE SEQUENCE</scope>
    <source>
        <strain evidence="3">JCM 19831</strain>
    </source>
</reference>
<dbReference type="Proteomes" id="UP000642070">
    <property type="component" value="Unassembled WGS sequence"/>
</dbReference>
<gene>
    <name evidence="3" type="ORF">GCM10007977_108790</name>
</gene>
<feature type="signal peptide" evidence="2">
    <location>
        <begin position="1"/>
        <end position="20"/>
    </location>
</feature>
<name>A0A917UIN6_9ACTN</name>
<feature type="chain" id="PRO_5037248804" description="Peptidase" evidence="2">
    <location>
        <begin position="21"/>
        <end position="514"/>
    </location>
</feature>
<keyword evidence="1" id="KW-0812">Transmembrane</keyword>
<protein>
    <recommendedName>
        <fullName evidence="5">Peptidase</fullName>
    </recommendedName>
</protein>
<comment type="caution">
    <text evidence="3">The sequence shown here is derived from an EMBL/GenBank/DDBJ whole genome shotgun (WGS) entry which is preliminary data.</text>
</comment>
<proteinExistence type="predicted"/>
<accession>A0A917UIN6</accession>
<dbReference type="EMBL" id="BMPI01000124">
    <property type="protein sequence ID" value="GGM88993.1"/>
    <property type="molecule type" value="Genomic_DNA"/>
</dbReference>
<keyword evidence="2" id="KW-0732">Signal</keyword>
<evidence type="ECO:0000313" key="3">
    <source>
        <dbReference type="EMBL" id="GGM88993.1"/>
    </source>
</evidence>
<organism evidence="3 4">
    <name type="scientific">Dactylosporangium sucinum</name>
    <dbReference type="NCBI Taxonomy" id="1424081"/>
    <lineage>
        <taxon>Bacteria</taxon>
        <taxon>Bacillati</taxon>
        <taxon>Actinomycetota</taxon>
        <taxon>Actinomycetes</taxon>
        <taxon>Micromonosporales</taxon>
        <taxon>Micromonosporaceae</taxon>
        <taxon>Dactylosporangium</taxon>
    </lineage>
</organism>
<dbReference type="AlphaFoldDB" id="A0A917UIN6"/>